<protein>
    <submittedName>
        <fullName evidence="1">Uncharacterized protein</fullName>
    </submittedName>
</protein>
<reference evidence="1" key="1">
    <citation type="submission" date="2023-03" db="EMBL/GenBank/DDBJ databases">
        <title>Borrelidin-producing and root-colonizing Streptomyces rochei is a potent biopesticide for soil-borne oomycete-caused plant diseases.</title>
        <authorList>
            <person name="Zhou D."/>
            <person name="Wang X."/>
            <person name="Navarro-Munoz J.C."/>
            <person name="Li W."/>
            <person name="Li J."/>
            <person name="Jiu M."/>
            <person name="Deng S."/>
            <person name="Ye Y."/>
            <person name="Daly P."/>
            <person name="Wei L."/>
        </authorList>
    </citation>
    <scope>NUCLEOTIDE SEQUENCE</scope>
    <source>
        <strain evidence="1">JK1</strain>
    </source>
</reference>
<sequence>MQNAARGAALASNASVVLRMGGAVFVACPDDRLQSLYYRLDAGMRAVWRHLRGSDIHPGVVREAEEANRALGEQSGALGLPQEFVLGYRDLAATALAHFARREEVSREEVCTRAVEVVGFLEAEVADAQGAVEFERSCQVAVGSLLEGWADDPLATMRKIRHETGVWALAYQRFVAPAPGADPDVAD</sequence>
<accession>A0AAX3ZHQ6</accession>
<dbReference type="GeneID" id="90942825"/>
<gene>
    <name evidence="1" type="ORF">P7W03_12335</name>
</gene>
<dbReference type="AlphaFoldDB" id="A0AAX3ZHQ6"/>
<dbReference type="Proteomes" id="UP001231701">
    <property type="component" value="Chromosome"/>
</dbReference>
<evidence type="ECO:0000313" key="2">
    <source>
        <dbReference type="Proteomes" id="UP001231701"/>
    </source>
</evidence>
<evidence type="ECO:0000313" key="1">
    <source>
        <dbReference type="EMBL" id="WMC86311.1"/>
    </source>
</evidence>
<proteinExistence type="predicted"/>
<organism evidence="1 2">
    <name type="scientific">Streptomyces rochei</name>
    <name type="common">Streptomyces parvullus</name>
    <dbReference type="NCBI Taxonomy" id="1928"/>
    <lineage>
        <taxon>Bacteria</taxon>
        <taxon>Bacillati</taxon>
        <taxon>Actinomycetota</taxon>
        <taxon>Actinomycetes</taxon>
        <taxon>Kitasatosporales</taxon>
        <taxon>Streptomycetaceae</taxon>
        <taxon>Streptomyces</taxon>
        <taxon>Streptomyces rochei group</taxon>
    </lineage>
</organism>
<dbReference type="EMBL" id="CP121271">
    <property type="protein sequence ID" value="WMC86311.1"/>
    <property type="molecule type" value="Genomic_DNA"/>
</dbReference>
<dbReference type="RefSeq" id="WP_199578148.1">
    <property type="nucleotide sequence ID" value="NZ_CP121271.1"/>
</dbReference>
<name>A0AAX3ZHQ6_STRRO</name>